<dbReference type="KEGG" id="scd:Spica_1122"/>
<name>F8EZ37_GRAC1</name>
<dbReference type="HOGENOM" id="CLU_170137_1_0_12"/>
<organism evidence="1 2">
    <name type="scientific">Gracilinema caldarium (strain ATCC 51460 / DSM 7334 / H1)</name>
    <name type="common">Treponema caldarium</name>
    <dbReference type="NCBI Taxonomy" id="744872"/>
    <lineage>
        <taxon>Bacteria</taxon>
        <taxon>Pseudomonadati</taxon>
        <taxon>Spirochaetota</taxon>
        <taxon>Spirochaetia</taxon>
        <taxon>Spirochaetales</taxon>
        <taxon>Breznakiellaceae</taxon>
        <taxon>Gracilinema</taxon>
    </lineage>
</organism>
<dbReference type="AlphaFoldDB" id="F8EZ37"/>
<proteinExistence type="predicted"/>
<evidence type="ECO:0000313" key="2">
    <source>
        <dbReference type="Proteomes" id="UP000000503"/>
    </source>
</evidence>
<reference evidence="2" key="1">
    <citation type="journal article" date="2013" name="Stand. Genomic Sci.">
        <title>Genome sequence of the thermophilic fresh-water bacterium Spirochaeta caldaria type strain (H1(T)), reclassification of Spirochaeta caldaria, Spirochaeta stenostrepta, and Spirochaeta zuelzerae in the genus Treponema as Treponema caldaria comb. nov., Treponema stenostrepta comb. nov., and Treponema zuelzerae comb. nov., and emendation of the genus Treponema.</title>
        <authorList>
            <person name="Abt B."/>
            <person name="Goker M."/>
            <person name="Scheuner C."/>
            <person name="Han C."/>
            <person name="Lu M."/>
            <person name="Misra M."/>
            <person name="Lapidus A."/>
            <person name="Nolan M."/>
            <person name="Lucas S."/>
            <person name="Hammon N."/>
            <person name="Deshpande S."/>
            <person name="Cheng J.F."/>
            <person name="Tapia R."/>
            <person name="Goodwin L.A."/>
            <person name="Pitluck S."/>
            <person name="Liolios K."/>
            <person name="Pagani I."/>
            <person name="Ivanova N."/>
            <person name="Mavromatis K."/>
            <person name="Mikhailova N."/>
            <person name="Huntemann M."/>
            <person name="Pati A."/>
            <person name="Chen A."/>
            <person name="Palaniappan K."/>
            <person name="Land M."/>
            <person name="Hauser L."/>
            <person name="Jeffries C.D."/>
            <person name="Rohde M."/>
            <person name="Spring S."/>
            <person name="Gronow S."/>
            <person name="Detter J.C."/>
            <person name="Bristow J."/>
            <person name="Eisen J.A."/>
            <person name="Markowitz V."/>
            <person name="Hugenholtz P."/>
            <person name="Kyrpides N.C."/>
            <person name="Woyke T."/>
            <person name="Klenk H.P."/>
        </authorList>
    </citation>
    <scope>NUCLEOTIDE SEQUENCE</scope>
    <source>
        <strain evidence="2">ATCC 51460 / DSM 7334 / H1</strain>
    </source>
</reference>
<accession>F8EZ37</accession>
<evidence type="ECO:0000313" key="1">
    <source>
        <dbReference type="EMBL" id="AEJ19268.1"/>
    </source>
</evidence>
<dbReference type="STRING" id="744872.Spica_1122"/>
<gene>
    <name evidence="1" type="ordered locus">Spica_1122</name>
</gene>
<dbReference type="eggNOG" id="ENOG502ZK7K">
    <property type="taxonomic scope" value="Bacteria"/>
</dbReference>
<keyword evidence="2" id="KW-1185">Reference proteome</keyword>
<dbReference type="Proteomes" id="UP000000503">
    <property type="component" value="Chromosome"/>
</dbReference>
<protein>
    <submittedName>
        <fullName evidence="1">Uncharacterized protein</fullName>
    </submittedName>
</protein>
<dbReference type="EMBL" id="CP002868">
    <property type="protein sequence ID" value="AEJ19268.1"/>
    <property type="molecule type" value="Genomic_DNA"/>
</dbReference>
<sequence>MTRIDGEYRKPYNLDTMKIVELKDINRKETHIYYRRVFYGTAVMELMHKPVEKRIEFVIETNPMGKKHISVSLMDHVEYPLLPLIHSLRTKIAELDAEGALP</sequence>